<evidence type="ECO:0000259" key="1">
    <source>
        <dbReference type="Pfam" id="PF04471"/>
    </source>
</evidence>
<keyword evidence="2" id="KW-0540">Nuclease</keyword>
<protein>
    <submittedName>
        <fullName evidence="2">Restriction endonuclease</fullName>
    </submittedName>
</protein>
<dbReference type="Pfam" id="PF04471">
    <property type="entry name" value="Mrr_cat"/>
    <property type="match status" value="1"/>
</dbReference>
<sequence length="165" mass="18861">MKGIGTVLKAGYLKLDHSMKTYSILTENTLLFTGHFADLDPHGWGSLYEKFAGQAFEAEGYEVEYRGLTAGFNDGGIDLILRKGNDTIFVQCKHAFKSSLSRNSIENILYKAGNYISRNMPTNRVHLWLVVPDVKRIKWKRYFLRHNTTQSKVKLDLVEIRMLSA</sequence>
<dbReference type="GO" id="GO:0003677">
    <property type="term" value="F:DNA binding"/>
    <property type="evidence" value="ECO:0007669"/>
    <property type="project" value="InterPro"/>
</dbReference>
<reference evidence="2" key="2">
    <citation type="submission" date="2020-02" db="EMBL/GenBank/DDBJ databases">
        <authorList>
            <consortium name="NCBI Pathogen Detection Project"/>
        </authorList>
    </citation>
    <scope>NUCLEOTIDE SEQUENCE</scope>
    <source>
        <strain evidence="2">MA.S/19990610</strain>
    </source>
</reference>
<feature type="domain" description="Restriction endonuclease type IV Mrr" evidence="1">
    <location>
        <begin position="48"/>
        <end position="108"/>
    </location>
</feature>
<dbReference type="SUPFAM" id="SSF52980">
    <property type="entry name" value="Restriction endonuclease-like"/>
    <property type="match status" value="1"/>
</dbReference>
<comment type="caution">
    <text evidence="2">The sequence shown here is derived from an EMBL/GenBank/DDBJ whole genome shotgun (WGS) entry which is preliminary data.</text>
</comment>
<dbReference type="GO" id="GO:0009307">
    <property type="term" value="P:DNA restriction-modification system"/>
    <property type="evidence" value="ECO:0007669"/>
    <property type="project" value="InterPro"/>
</dbReference>
<reference evidence="2" key="1">
    <citation type="journal article" date="2018" name="Genome Biol.">
        <title>SKESA: strategic k-mer extension for scrupulous assemblies.</title>
        <authorList>
            <person name="Souvorov A."/>
            <person name="Agarwala R."/>
            <person name="Lipman D.J."/>
        </authorList>
    </citation>
    <scope>NUCLEOTIDE SEQUENCE</scope>
    <source>
        <strain evidence="2">MA.S/19990610</strain>
    </source>
</reference>
<keyword evidence="2" id="KW-0255">Endonuclease</keyword>
<gene>
    <name evidence="2" type="ORF">G8P07_002407</name>
</gene>
<dbReference type="Gene3D" id="3.40.1350.10">
    <property type="match status" value="1"/>
</dbReference>
<dbReference type="InterPro" id="IPR011856">
    <property type="entry name" value="tRNA_endonuc-like_dom_sf"/>
</dbReference>
<accession>A0A755UZA2</accession>
<dbReference type="InterPro" id="IPR007560">
    <property type="entry name" value="Restrct_endonuc_IV_Mrr"/>
</dbReference>
<proteinExistence type="predicted"/>
<keyword evidence="2" id="KW-0378">Hydrolase</keyword>
<dbReference type="EMBL" id="DAAWWD010000006">
    <property type="protein sequence ID" value="HAF9621569.1"/>
    <property type="molecule type" value="Genomic_DNA"/>
</dbReference>
<dbReference type="GO" id="GO:0004519">
    <property type="term" value="F:endonuclease activity"/>
    <property type="evidence" value="ECO:0007669"/>
    <property type="project" value="UniProtKB-KW"/>
</dbReference>
<dbReference type="AlphaFoldDB" id="A0A755UZA2"/>
<evidence type="ECO:0000313" key="2">
    <source>
        <dbReference type="EMBL" id="HAF9621569.1"/>
    </source>
</evidence>
<name>A0A755UZA2_SALER</name>
<dbReference type="InterPro" id="IPR011335">
    <property type="entry name" value="Restrct_endonuc-II-like"/>
</dbReference>
<organism evidence="2">
    <name type="scientific">Salmonella enterica</name>
    <name type="common">Salmonella choleraesuis</name>
    <dbReference type="NCBI Taxonomy" id="28901"/>
    <lineage>
        <taxon>Bacteria</taxon>
        <taxon>Pseudomonadati</taxon>
        <taxon>Pseudomonadota</taxon>
        <taxon>Gammaproteobacteria</taxon>
        <taxon>Enterobacterales</taxon>
        <taxon>Enterobacteriaceae</taxon>
        <taxon>Salmonella</taxon>
    </lineage>
</organism>